<dbReference type="InterPro" id="IPR019786">
    <property type="entry name" value="Zinc_finger_PHD-type_CS"/>
</dbReference>
<sequence>MDTPRTASVVDGNASFVDGSSRSEVQKSNVCDEVDAMKRRCNANEAGTTSDRRGSGKASSSPEIRSVLSSDINCVDKNVNEVAERPGGLGLIGDKLSAGSSLTLSSVSPTVSDVTSLESREEKEKGDEINGEESHCFCGKVNKGLAMIACDYCLEWYHMQCVQITRAQAKTFEKYACPRCASKDGNYQIVYKEGDRLLLDKTSSKKHKKDREVKVDSTSDVQKLVKESSGYLF</sequence>
<dbReference type="SMART" id="SM00249">
    <property type="entry name" value="PHD"/>
    <property type="match status" value="1"/>
</dbReference>
<dbReference type="GO" id="GO:0045893">
    <property type="term" value="P:positive regulation of DNA-templated transcription"/>
    <property type="evidence" value="ECO:0007669"/>
    <property type="project" value="TreeGrafter"/>
</dbReference>
<dbReference type="SUPFAM" id="SSF57903">
    <property type="entry name" value="FYVE/PHD zinc finger"/>
    <property type="match status" value="1"/>
</dbReference>
<dbReference type="AlphaFoldDB" id="A0A0N4V0Q1"/>
<dbReference type="PANTHER" id="PTHR46174">
    <property type="entry name" value="CXXC-TYPE ZINC FINGER PROTEIN 1"/>
    <property type="match status" value="1"/>
</dbReference>
<keyword evidence="5" id="KW-0539">Nucleus</keyword>
<evidence type="ECO:0000256" key="5">
    <source>
        <dbReference type="ARBA" id="ARBA00023242"/>
    </source>
</evidence>
<evidence type="ECO:0000256" key="1">
    <source>
        <dbReference type="ARBA" id="ARBA00004123"/>
    </source>
</evidence>
<dbReference type="OrthoDB" id="436852at2759"/>
<dbReference type="Gene3D" id="2.60.120.650">
    <property type="entry name" value="Cupin"/>
    <property type="match status" value="1"/>
</dbReference>
<evidence type="ECO:0000313" key="10">
    <source>
        <dbReference type="Proteomes" id="UP000274131"/>
    </source>
</evidence>
<dbReference type="EMBL" id="UXUI01007533">
    <property type="protein sequence ID" value="VDD88066.1"/>
    <property type="molecule type" value="Genomic_DNA"/>
</dbReference>
<dbReference type="PANTHER" id="PTHR46174:SF1">
    <property type="entry name" value="CXXC-TYPE ZINC FINGER PROTEIN 1"/>
    <property type="match status" value="1"/>
</dbReference>
<feature type="compositionally biased region" description="Polar residues" evidence="7">
    <location>
        <begin position="18"/>
        <end position="29"/>
    </location>
</feature>
<dbReference type="WBParaSite" id="EVEC_0000350101-mRNA-1">
    <property type="protein sequence ID" value="EVEC_0000350101-mRNA-1"/>
    <property type="gene ID" value="EVEC_0000350101"/>
</dbReference>
<keyword evidence="2" id="KW-0479">Metal-binding</keyword>
<dbReference type="GO" id="GO:0008270">
    <property type="term" value="F:zinc ion binding"/>
    <property type="evidence" value="ECO:0007669"/>
    <property type="project" value="UniProtKB-KW"/>
</dbReference>
<dbReference type="STRING" id="51028.A0A0N4V0Q1"/>
<dbReference type="InterPro" id="IPR011011">
    <property type="entry name" value="Znf_FYVE_PHD"/>
</dbReference>
<proteinExistence type="predicted"/>
<evidence type="ECO:0000313" key="11">
    <source>
        <dbReference type="WBParaSite" id="EVEC_0000350101-mRNA-1"/>
    </source>
</evidence>
<dbReference type="PROSITE" id="PS50016">
    <property type="entry name" value="ZF_PHD_2"/>
    <property type="match status" value="1"/>
</dbReference>
<gene>
    <name evidence="9" type="ORF">EVEC_LOCUS3209</name>
</gene>
<dbReference type="InterPro" id="IPR001965">
    <property type="entry name" value="Znf_PHD"/>
</dbReference>
<reference evidence="11" key="1">
    <citation type="submission" date="2017-02" db="UniProtKB">
        <authorList>
            <consortium name="WormBaseParasite"/>
        </authorList>
    </citation>
    <scope>IDENTIFICATION</scope>
</reference>
<protein>
    <submittedName>
        <fullName evidence="11">PHD-type domain-containing protein</fullName>
    </submittedName>
</protein>
<evidence type="ECO:0000259" key="8">
    <source>
        <dbReference type="PROSITE" id="PS50016"/>
    </source>
</evidence>
<evidence type="ECO:0000256" key="3">
    <source>
        <dbReference type="ARBA" id="ARBA00022771"/>
    </source>
</evidence>
<dbReference type="Pfam" id="PF00628">
    <property type="entry name" value="PHD"/>
    <property type="match status" value="1"/>
</dbReference>
<feature type="domain" description="PHD-type" evidence="8">
    <location>
        <begin position="133"/>
        <end position="183"/>
    </location>
</feature>
<evidence type="ECO:0000256" key="4">
    <source>
        <dbReference type="ARBA" id="ARBA00022833"/>
    </source>
</evidence>
<evidence type="ECO:0000256" key="6">
    <source>
        <dbReference type="PROSITE-ProRule" id="PRU00146"/>
    </source>
</evidence>
<reference evidence="9 10" key="2">
    <citation type="submission" date="2018-10" db="EMBL/GenBank/DDBJ databases">
        <authorList>
            <consortium name="Pathogen Informatics"/>
        </authorList>
    </citation>
    <scope>NUCLEOTIDE SEQUENCE [LARGE SCALE GENOMIC DNA]</scope>
</reference>
<evidence type="ECO:0000256" key="2">
    <source>
        <dbReference type="ARBA" id="ARBA00022723"/>
    </source>
</evidence>
<dbReference type="Proteomes" id="UP000274131">
    <property type="component" value="Unassembled WGS sequence"/>
</dbReference>
<dbReference type="PROSITE" id="PS01359">
    <property type="entry name" value="ZF_PHD_1"/>
    <property type="match status" value="1"/>
</dbReference>
<keyword evidence="4" id="KW-0862">Zinc</keyword>
<dbReference type="InterPro" id="IPR019787">
    <property type="entry name" value="Znf_PHD-finger"/>
</dbReference>
<evidence type="ECO:0000313" key="9">
    <source>
        <dbReference type="EMBL" id="VDD88066.1"/>
    </source>
</evidence>
<feature type="region of interest" description="Disordered" evidence="7">
    <location>
        <begin position="1"/>
        <end position="64"/>
    </location>
</feature>
<comment type="subcellular location">
    <subcellularLocation>
        <location evidence="1">Nucleus</location>
    </subcellularLocation>
</comment>
<dbReference type="InterPro" id="IPR037869">
    <property type="entry name" value="Spp1/CFP1"/>
</dbReference>
<organism evidence="11">
    <name type="scientific">Enterobius vermicularis</name>
    <name type="common">Human pinworm</name>
    <dbReference type="NCBI Taxonomy" id="51028"/>
    <lineage>
        <taxon>Eukaryota</taxon>
        <taxon>Metazoa</taxon>
        <taxon>Ecdysozoa</taxon>
        <taxon>Nematoda</taxon>
        <taxon>Chromadorea</taxon>
        <taxon>Rhabditida</taxon>
        <taxon>Spirurina</taxon>
        <taxon>Oxyuridomorpha</taxon>
        <taxon>Oxyuroidea</taxon>
        <taxon>Oxyuridae</taxon>
        <taxon>Enterobius</taxon>
    </lineage>
</organism>
<accession>A0A0N4V0Q1</accession>
<dbReference type="GO" id="GO:0048188">
    <property type="term" value="C:Set1C/COMPASS complex"/>
    <property type="evidence" value="ECO:0007669"/>
    <property type="project" value="InterPro"/>
</dbReference>
<keyword evidence="10" id="KW-1185">Reference proteome</keyword>
<name>A0A0N4V0Q1_ENTVE</name>
<evidence type="ECO:0000256" key="7">
    <source>
        <dbReference type="SAM" id="MobiDB-lite"/>
    </source>
</evidence>
<keyword evidence="3 6" id="KW-0863">Zinc-finger</keyword>